<name>A0AAD7R165_9TELE</name>
<keyword evidence="2" id="KW-1185">Reference proteome</keyword>
<proteinExistence type="predicted"/>
<comment type="caution">
    <text evidence="1">The sequence shown here is derived from an EMBL/GenBank/DDBJ whole genome shotgun (WGS) entry which is preliminary data.</text>
</comment>
<dbReference type="EMBL" id="JAINUG010001729">
    <property type="protein sequence ID" value="KAJ8353089.1"/>
    <property type="molecule type" value="Genomic_DNA"/>
</dbReference>
<accession>A0AAD7R165</accession>
<dbReference type="AlphaFoldDB" id="A0AAD7R165"/>
<protein>
    <submittedName>
        <fullName evidence="1">Uncharacterized protein</fullName>
    </submittedName>
</protein>
<dbReference type="Proteomes" id="UP001221898">
    <property type="component" value="Unassembled WGS sequence"/>
</dbReference>
<organism evidence="1 2">
    <name type="scientific">Aldrovandia affinis</name>
    <dbReference type="NCBI Taxonomy" id="143900"/>
    <lineage>
        <taxon>Eukaryota</taxon>
        <taxon>Metazoa</taxon>
        <taxon>Chordata</taxon>
        <taxon>Craniata</taxon>
        <taxon>Vertebrata</taxon>
        <taxon>Euteleostomi</taxon>
        <taxon>Actinopterygii</taxon>
        <taxon>Neopterygii</taxon>
        <taxon>Teleostei</taxon>
        <taxon>Notacanthiformes</taxon>
        <taxon>Halosauridae</taxon>
        <taxon>Aldrovandia</taxon>
    </lineage>
</organism>
<evidence type="ECO:0000313" key="2">
    <source>
        <dbReference type="Proteomes" id="UP001221898"/>
    </source>
</evidence>
<sequence>MPGGLGQLQSWHRLNNFLKGQPSHPFAAAGSLSLRAGRLLQENGTEACKPHPTHPPLTPHFIEPALILVLRRHDGFKETTGSSVLPAGPLQNCVGIDGAVMGGVVNGGQARVWPAVIVGRSVRGLGLTLQVDTEECLRRSAPALRGVVAVSPAQLRIPPFDRFITHHAQRVPLVSPGSLSTVQRCFL</sequence>
<gene>
    <name evidence="1" type="ORF">AAFF_G00109930</name>
</gene>
<reference evidence="1" key="1">
    <citation type="journal article" date="2023" name="Science">
        <title>Genome structures resolve the early diversification of teleost fishes.</title>
        <authorList>
            <person name="Parey E."/>
            <person name="Louis A."/>
            <person name="Montfort J."/>
            <person name="Bouchez O."/>
            <person name="Roques C."/>
            <person name="Iampietro C."/>
            <person name="Lluch J."/>
            <person name="Castinel A."/>
            <person name="Donnadieu C."/>
            <person name="Desvignes T."/>
            <person name="Floi Bucao C."/>
            <person name="Jouanno E."/>
            <person name="Wen M."/>
            <person name="Mejri S."/>
            <person name="Dirks R."/>
            <person name="Jansen H."/>
            <person name="Henkel C."/>
            <person name="Chen W.J."/>
            <person name="Zahm M."/>
            <person name="Cabau C."/>
            <person name="Klopp C."/>
            <person name="Thompson A.W."/>
            <person name="Robinson-Rechavi M."/>
            <person name="Braasch I."/>
            <person name="Lecointre G."/>
            <person name="Bobe J."/>
            <person name="Postlethwait J.H."/>
            <person name="Berthelot C."/>
            <person name="Roest Crollius H."/>
            <person name="Guiguen Y."/>
        </authorList>
    </citation>
    <scope>NUCLEOTIDE SEQUENCE</scope>
    <source>
        <strain evidence="1">NC1722</strain>
    </source>
</reference>
<evidence type="ECO:0000313" key="1">
    <source>
        <dbReference type="EMBL" id="KAJ8353089.1"/>
    </source>
</evidence>